<feature type="compositionally biased region" description="Basic and acidic residues" evidence="9">
    <location>
        <begin position="287"/>
        <end position="296"/>
    </location>
</feature>
<keyword evidence="2" id="KW-0235">DNA replication</keyword>
<dbReference type="InterPro" id="IPR000647">
    <property type="entry name" value="CTF/NFI"/>
</dbReference>
<organism evidence="12 13">
    <name type="scientific">Tenebrio molitor</name>
    <name type="common">Yellow mealworm beetle</name>
    <dbReference type="NCBI Taxonomy" id="7067"/>
    <lineage>
        <taxon>Eukaryota</taxon>
        <taxon>Metazoa</taxon>
        <taxon>Ecdysozoa</taxon>
        <taxon>Arthropoda</taxon>
        <taxon>Hexapoda</taxon>
        <taxon>Insecta</taxon>
        <taxon>Pterygota</taxon>
        <taxon>Neoptera</taxon>
        <taxon>Endopterygota</taxon>
        <taxon>Coleoptera</taxon>
        <taxon>Polyphaga</taxon>
        <taxon>Cucujiformia</taxon>
        <taxon>Tenebrionidae</taxon>
        <taxon>Tenebrio</taxon>
    </lineage>
</organism>
<dbReference type="InterPro" id="IPR003619">
    <property type="entry name" value="MAD_homology1_Dwarfin-type"/>
</dbReference>
<evidence type="ECO:0000313" key="13">
    <source>
        <dbReference type="Proteomes" id="UP000719412"/>
    </source>
</evidence>
<comment type="caution">
    <text evidence="12">The sequence shown here is derived from an EMBL/GenBank/DDBJ whole genome shotgun (WGS) entry which is preliminary data.</text>
</comment>
<feature type="region of interest" description="Disordered" evidence="9">
    <location>
        <begin position="528"/>
        <end position="550"/>
    </location>
</feature>
<keyword evidence="8" id="KW-0175">Coiled coil</keyword>
<evidence type="ECO:0000313" key="12">
    <source>
        <dbReference type="EMBL" id="KAH0816095.1"/>
    </source>
</evidence>
<feature type="region of interest" description="Disordered" evidence="9">
    <location>
        <begin position="2083"/>
        <end position="2148"/>
    </location>
</feature>
<dbReference type="PROSITE" id="PS51080">
    <property type="entry name" value="CTF_NFI_2"/>
    <property type="match status" value="1"/>
</dbReference>
<comment type="subcellular location">
    <subcellularLocation>
        <location evidence="1">Nucleus</location>
    </subcellularLocation>
</comment>
<dbReference type="GO" id="GO:0005634">
    <property type="term" value="C:nucleus"/>
    <property type="evidence" value="ECO:0007669"/>
    <property type="project" value="UniProtKB-SubCell"/>
</dbReference>
<evidence type="ECO:0000259" key="11">
    <source>
        <dbReference type="PROSITE" id="PS51080"/>
    </source>
</evidence>
<dbReference type="Gene3D" id="2.30.42.10">
    <property type="match status" value="1"/>
</dbReference>
<dbReference type="Pfam" id="PF10524">
    <property type="entry name" value="NfI_DNAbd_pre-N"/>
    <property type="match status" value="1"/>
</dbReference>
<evidence type="ECO:0000259" key="10">
    <source>
        <dbReference type="PROSITE" id="PS50106"/>
    </source>
</evidence>
<dbReference type="PANTHER" id="PTHR11492">
    <property type="entry name" value="NUCLEAR FACTOR I"/>
    <property type="match status" value="1"/>
</dbReference>
<evidence type="ECO:0000256" key="4">
    <source>
        <dbReference type="ARBA" id="ARBA00023125"/>
    </source>
</evidence>
<keyword evidence="3" id="KW-0805">Transcription regulation</keyword>
<keyword evidence="4" id="KW-0238">DNA-binding</keyword>
<evidence type="ECO:0000256" key="8">
    <source>
        <dbReference type="SAM" id="Coils"/>
    </source>
</evidence>
<evidence type="ECO:0000256" key="5">
    <source>
        <dbReference type="ARBA" id="ARBA00023159"/>
    </source>
</evidence>
<dbReference type="EMBL" id="JABDTM020022087">
    <property type="protein sequence ID" value="KAH0816095.1"/>
    <property type="molecule type" value="Genomic_DNA"/>
</dbReference>
<proteinExistence type="predicted"/>
<feature type="compositionally biased region" description="Polar residues" evidence="9">
    <location>
        <begin position="307"/>
        <end position="325"/>
    </location>
</feature>
<dbReference type="PROSITE" id="PS50106">
    <property type="entry name" value="PDZ"/>
    <property type="match status" value="1"/>
</dbReference>
<dbReference type="SMART" id="SM00523">
    <property type="entry name" value="DWA"/>
    <property type="match status" value="1"/>
</dbReference>
<protein>
    <submittedName>
        <fullName evidence="12">Uncharacterized protein</fullName>
    </submittedName>
</protein>
<dbReference type="InterPro" id="IPR020604">
    <property type="entry name" value="CTF/NFI_DNA-bd-dom"/>
</dbReference>
<dbReference type="Gene3D" id="1.25.10.10">
    <property type="entry name" value="Leucine-rich Repeat Variant"/>
    <property type="match status" value="1"/>
</dbReference>
<dbReference type="GO" id="GO:0045893">
    <property type="term" value="P:positive regulation of DNA-templated transcription"/>
    <property type="evidence" value="ECO:0007669"/>
    <property type="project" value="UniProtKB-ARBA"/>
</dbReference>
<dbReference type="InterPro" id="IPR011989">
    <property type="entry name" value="ARM-like"/>
</dbReference>
<keyword evidence="6" id="KW-0804">Transcription</keyword>
<dbReference type="InterPro" id="IPR016024">
    <property type="entry name" value="ARM-type_fold"/>
</dbReference>
<evidence type="ECO:0000256" key="9">
    <source>
        <dbReference type="SAM" id="MobiDB-lite"/>
    </source>
</evidence>
<feature type="region of interest" description="Disordered" evidence="9">
    <location>
        <begin position="386"/>
        <end position="408"/>
    </location>
</feature>
<dbReference type="PANTHER" id="PTHR11492:SF8">
    <property type="entry name" value="NUCLEAR FACTOR I, ISOFORM B"/>
    <property type="match status" value="1"/>
</dbReference>
<dbReference type="GO" id="GO:0006260">
    <property type="term" value="P:DNA replication"/>
    <property type="evidence" value="ECO:0007669"/>
    <property type="project" value="UniProtKB-KW"/>
</dbReference>
<feature type="compositionally biased region" description="Polar residues" evidence="9">
    <location>
        <begin position="2083"/>
        <end position="2094"/>
    </location>
</feature>
<feature type="region of interest" description="Disordered" evidence="9">
    <location>
        <begin position="176"/>
        <end position="217"/>
    </location>
</feature>
<feature type="domain" description="CTF/NF-I" evidence="11">
    <location>
        <begin position="1720"/>
        <end position="1913"/>
    </location>
</feature>
<evidence type="ECO:0000256" key="1">
    <source>
        <dbReference type="ARBA" id="ARBA00004123"/>
    </source>
</evidence>
<evidence type="ECO:0000256" key="7">
    <source>
        <dbReference type="ARBA" id="ARBA00023242"/>
    </source>
</evidence>
<dbReference type="InterPro" id="IPR019548">
    <property type="entry name" value="CTF/NFI_DNA-bd_N"/>
</dbReference>
<name>A0A8J6LD04_TENMO</name>
<evidence type="ECO:0000256" key="2">
    <source>
        <dbReference type="ARBA" id="ARBA00022705"/>
    </source>
</evidence>
<accession>A0A8J6LD04</accession>
<dbReference type="InterPro" id="IPR036034">
    <property type="entry name" value="PDZ_sf"/>
</dbReference>
<feature type="compositionally biased region" description="Polar residues" evidence="9">
    <location>
        <begin position="176"/>
        <end position="194"/>
    </location>
</feature>
<feature type="compositionally biased region" description="Polar residues" evidence="9">
    <location>
        <begin position="2130"/>
        <end position="2146"/>
    </location>
</feature>
<dbReference type="GO" id="GO:0000978">
    <property type="term" value="F:RNA polymerase II cis-regulatory region sequence-specific DNA binding"/>
    <property type="evidence" value="ECO:0007669"/>
    <property type="project" value="TreeGrafter"/>
</dbReference>
<feature type="domain" description="PDZ" evidence="10">
    <location>
        <begin position="483"/>
        <end position="563"/>
    </location>
</feature>
<evidence type="ECO:0000256" key="6">
    <source>
        <dbReference type="ARBA" id="ARBA00023163"/>
    </source>
</evidence>
<feature type="region of interest" description="Disordered" evidence="9">
    <location>
        <begin position="246"/>
        <end position="342"/>
    </location>
</feature>
<feature type="coiled-coil region" evidence="8">
    <location>
        <begin position="12"/>
        <end position="46"/>
    </location>
</feature>
<reference evidence="12" key="2">
    <citation type="submission" date="2021-08" db="EMBL/GenBank/DDBJ databases">
        <authorList>
            <person name="Eriksson T."/>
        </authorList>
    </citation>
    <scope>NUCLEOTIDE SEQUENCE</scope>
    <source>
        <strain evidence="12">Stoneville</strain>
        <tissue evidence="12">Whole head</tissue>
    </source>
</reference>
<sequence>MKFIKYNNKLMMNFVRSQSDIMTRRMKEAEQQQQLLDNNNQEWESAEQVKVVWRSDSSVCGKSRFGNSIPGLHMGYHCLHMRCANSFHLSPTIKFMMVLFRHSESAHTMLSAEGVTDAENVSSLITIPSPSQNLDDNCLLKQDHSNGEKSFNKDLNGSISQKWRRLRNCCASLRGLSTHSSPEASRDSLLNTPSPRILVSTPHATSSLRLPGAKKNSVQDVLRAKLSRIHVGLRKRRALSVQEFFHSPTHEQPPPPPQEQPTFYVPSPVSPDSGSTSLPIIDVCNPVEERRGSETRRRARSRQRTANSVNLSTSRDYGYDSESQGYDSLPYEPPPDYDLEDNTTTRRWSVVGSILHKNNHDNKPKNLIKLENVNIKIPKTKLNHKHFERARSHSPNKNKYQTKPIKSEPATKNFNSKVVTSKSHYELMSGKQRPEVGQNGECERMSSEHKQDWIEELEEIEEEEESKFCTLPRGGGSTFTIRQVVFQKGPGYKALGFSIVGGRDSPKGSMGIYVKTIFPNGQAADSGTLKEAPLGANQGGKKSSNSTEQMTDDRMLRIVERVGRCFIDDVLKRANYLAVMQQTQVNPFQSFAETVFHRDNMVSNTMLDTIFSRQNLRSQEQIQSLFMSTQKPALKNAITQILSCALQPHSDIQRLTEERKKALEMTEDYPFILLEIIQSKEEAYAEKLMAATFLKNYVADSYGAKEFVALNPNLGQKLSLTLIELLSHENDVIRQMILSSLELLVVNEYPNLFSVINNKIMSYLLSENILEVTGAIQFMKGLGYNQKIFCSENMYFPPEYIEPLLNVLHNENFPMDLRSATISCMVQILISCKKTPLFAATNARLTEVFQKLLSEPYSHSNDFKLKGEIIIQISHAVVSLSDGALELVTCCLPAIGQIMFNCCVEFKEIIMGHNQTPRDAQENEPENFNKLIMNILILINNIFVLPNYSSLLTDGLNDFMYLLFILMCAYDNVEDTLFVEDDIDNSPEIDYSLRGRCSHTLLVFMDRCDFNKFCSSFHHVLQKHIAEANLARTNSEIYYYRILEALMFGIGLLSYVFEEPEQNFLYYIEHWSSMLVEQQAPHWLVLGRLLWVGSKFSTSLAPVTLSNHINSILANFTSQNNSLRIACLDISVFSPSMSALCLEAMAHFFEFSPESAARNPQRVMQVILDSLLSHISNTNVIKEVKFLLSKIVINSSCKDIVQNSFIPFTVKLIYKNCPSPLNLKVDVPERGFDLLNTVIKFYPETIDNNVVIQGFLAACSCILDFNDNSIMEVATIFISNILMKASFQIKTLRDMKGKLLAEYVPDVLFKLLEPYPQEAVCPSKFGRLCVISIMTLPEHIQPCIEAILKALLSALQRTEFRDPIKSYCFIFAYMFTWQTESIINFLSGIPGPDGRSALSYFLNKWQISMLHCEKFEKSIITLALCKMIEHSLTQKDDRINECRISLEAPYSGECTGLEKLYLCLIKIFLNELDGECKYYQETDEVANGDVLVKNHPVCDLDLVEHIKSFIRNYNTHHYYNVVKKYVQKYEENVPRRPLYNWLPSGALAKSPSRKSAVVHSHLHDGSDRYGGSLRRRGPSMAAQSILVQYINTYGAADVPRLLLIERERRARGLRRTFAVEEPGLGVVVDVRGRAWWWHGDSSDDPTLVSRLLEDPLAAAPAGDGTRHAARRQPVTVTCMVEPDVSSYLQTPSSGQVPTRCYPPYSPRAVMRDILPKTQFIKSMCPYYQDEFHPFIEALLPFVKSFSYTWFNLQAAKRKYYKKHEKRMSLEEERQCKEALQNEKAEVKQKWASRLLGKLRKDITQECREDFVLSITGKRPAVCVLSNPDQKGKMRRIDCLRQADKVWRLDLVMVILFKAIPLESTDGERLEKNPDCSQPGLCVNPYHINVSVRELDLYLANFINSHEILSGVCYNNNNKKEDDRKNKASILHELSDPQPTMNSVKLEHPAYYCNNYSEQGSVVADRTTSVDAMVVSAAYSIPQNTTLVSSSSQPNPSTIFYQHSPEPHQHQHQNQVKYPENGHDTLSDFVTFVCQETDSNNQNAQMQTNMSRSPKTQYFPSTMLPPPPLPPMARPVAIIRSTGDVTLSGTNSPPASITPPCSEASPADDVPEISSSPPLSPGSHERRKSPQRNSVPTSSPYSPTRDYSFNHFHGQPGHLFSYPSMSGMSGVISPTNLSMYSPSVSTSRGTPRSSSIPRWSTPLFTLDQEDFNMIAHQANPESNAIILMDDGTTATSTSEHGQCCNSASLMCDTDRFFQAGDALENSGPRESELPAPKSP</sequence>
<dbReference type="InterPro" id="IPR001478">
    <property type="entry name" value="PDZ"/>
</dbReference>
<feature type="compositionally biased region" description="Polar residues" evidence="9">
    <location>
        <begin position="540"/>
        <end position="549"/>
    </location>
</feature>
<dbReference type="Pfam" id="PF03165">
    <property type="entry name" value="MH1"/>
    <property type="match status" value="1"/>
</dbReference>
<dbReference type="SUPFAM" id="SSF48371">
    <property type="entry name" value="ARM repeat"/>
    <property type="match status" value="1"/>
</dbReference>
<keyword evidence="5" id="KW-0010">Activator</keyword>
<keyword evidence="13" id="KW-1185">Reference proteome</keyword>
<dbReference type="SUPFAM" id="SSF50156">
    <property type="entry name" value="PDZ domain-like"/>
    <property type="match status" value="1"/>
</dbReference>
<evidence type="ECO:0000256" key="3">
    <source>
        <dbReference type="ARBA" id="ARBA00023015"/>
    </source>
</evidence>
<reference evidence="12" key="1">
    <citation type="journal article" date="2020" name="J Insects Food Feed">
        <title>The yellow mealworm (Tenebrio molitor) genome: a resource for the emerging insects as food and feed industry.</title>
        <authorList>
            <person name="Eriksson T."/>
            <person name="Andere A."/>
            <person name="Kelstrup H."/>
            <person name="Emery V."/>
            <person name="Picard C."/>
        </authorList>
    </citation>
    <scope>NUCLEOTIDE SEQUENCE</scope>
    <source>
        <strain evidence="12">Stoneville</strain>
        <tissue evidence="12">Whole head</tissue>
    </source>
</reference>
<keyword evidence="7" id="KW-0539">Nucleus</keyword>
<dbReference type="Proteomes" id="UP000719412">
    <property type="component" value="Unassembled WGS sequence"/>
</dbReference>
<feature type="compositionally biased region" description="Basic residues" evidence="9">
    <location>
        <begin position="386"/>
        <end position="396"/>
    </location>
</feature>
<gene>
    <name evidence="12" type="ORF">GEV33_006696</name>
</gene>
<dbReference type="GO" id="GO:0000981">
    <property type="term" value="F:DNA-binding transcription factor activity, RNA polymerase II-specific"/>
    <property type="evidence" value="ECO:0007669"/>
    <property type="project" value="TreeGrafter"/>
</dbReference>